<gene>
    <name evidence="5" type="ORF">PoB_006029300</name>
</gene>
<dbReference type="SUPFAM" id="SSF53335">
    <property type="entry name" value="S-adenosyl-L-methionine-dependent methyltransferases"/>
    <property type="match status" value="1"/>
</dbReference>
<dbReference type="CDD" id="cd02440">
    <property type="entry name" value="AdoMet_MTases"/>
    <property type="match status" value="1"/>
</dbReference>
<keyword evidence="3" id="KW-0949">S-adenosyl-L-methionine</keyword>
<dbReference type="GO" id="GO:0032259">
    <property type="term" value="P:methylation"/>
    <property type="evidence" value="ECO:0007669"/>
    <property type="project" value="UniProtKB-KW"/>
</dbReference>
<evidence type="ECO:0000313" key="6">
    <source>
        <dbReference type="Proteomes" id="UP000735302"/>
    </source>
</evidence>
<dbReference type="GO" id="GO:0008276">
    <property type="term" value="F:protein methyltransferase activity"/>
    <property type="evidence" value="ECO:0007669"/>
    <property type="project" value="TreeGrafter"/>
</dbReference>
<dbReference type="GO" id="GO:0008757">
    <property type="term" value="F:S-adenosylmethionine-dependent methyltransferase activity"/>
    <property type="evidence" value="ECO:0007669"/>
    <property type="project" value="TreeGrafter"/>
</dbReference>
<proteinExistence type="predicted"/>
<organism evidence="5 6">
    <name type="scientific">Plakobranchus ocellatus</name>
    <dbReference type="NCBI Taxonomy" id="259542"/>
    <lineage>
        <taxon>Eukaryota</taxon>
        <taxon>Metazoa</taxon>
        <taxon>Spiralia</taxon>
        <taxon>Lophotrochozoa</taxon>
        <taxon>Mollusca</taxon>
        <taxon>Gastropoda</taxon>
        <taxon>Heterobranchia</taxon>
        <taxon>Euthyneura</taxon>
        <taxon>Panpulmonata</taxon>
        <taxon>Sacoglossa</taxon>
        <taxon>Placobranchoidea</taxon>
        <taxon>Plakobranchidae</taxon>
        <taxon>Plakobranchus</taxon>
    </lineage>
</organism>
<reference evidence="5 6" key="1">
    <citation type="journal article" date="2021" name="Elife">
        <title>Chloroplast acquisition without the gene transfer in kleptoplastic sea slugs, Plakobranchus ocellatus.</title>
        <authorList>
            <person name="Maeda T."/>
            <person name="Takahashi S."/>
            <person name="Yoshida T."/>
            <person name="Shimamura S."/>
            <person name="Takaki Y."/>
            <person name="Nagai Y."/>
            <person name="Toyoda A."/>
            <person name="Suzuki Y."/>
            <person name="Arimoto A."/>
            <person name="Ishii H."/>
            <person name="Satoh N."/>
            <person name="Nishiyama T."/>
            <person name="Hasebe M."/>
            <person name="Maruyama T."/>
            <person name="Minagawa J."/>
            <person name="Obokata J."/>
            <person name="Shigenobu S."/>
        </authorList>
    </citation>
    <scope>NUCLEOTIDE SEQUENCE [LARGE SCALE GENOMIC DNA]</scope>
</reference>
<evidence type="ECO:0000256" key="3">
    <source>
        <dbReference type="ARBA" id="ARBA00022691"/>
    </source>
</evidence>
<dbReference type="GO" id="GO:0035657">
    <property type="term" value="C:eRF1 methyltransferase complex"/>
    <property type="evidence" value="ECO:0007669"/>
    <property type="project" value="TreeGrafter"/>
</dbReference>
<dbReference type="Gene3D" id="3.40.50.150">
    <property type="entry name" value="Vaccinia Virus protein VP39"/>
    <property type="match status" value="1"/>
</dbReference>
<evidence type="ECO:0000259" key="4">
    <source>
        <dbReference type="Pfam" id="PF13649"/>
    </source>
</evidence>
<dbReference type="InterPro" id="IPR029063">
    <property type="entry name" value="SAM-dependent_MTases_sf"/>
</dbReference>
<name>A0AAV4CPG6_9GAST</name>
<dbReference type="Pfam" id="PF13649">
    <property type="entry name" value="Methyltransf_25"/>
    <property type="match status" value="1"/>
</dbReference>
<dbReference type="AlphaFoldDB" id="A0AAV4CPG6"/>
<sequence length="96" mass="10568">PCVCIEVGCGSGICITYLAQILDNNAVFFCTDINPKAVEMTKATAKRNNRAVEPVLCNLVNAESIACFPSMKHTIYLNKILYLQCVTPYKNFCGKT</sequence>
<protein>
    <submittedName>
        <fullName evidence="5">HemK methyltransferase family member 2-like isoform x2</fullName>
    </submittedName>
</protein>
<comment type="caution">
    <text evidence="5">The sequence shown here is derived from an EMBL/GenBank/DDBJ whole genome shotgun (WGS) entry which is preliminary data.</text>
</comment>
<dbReference type="PANTHER" id="PTHR45875">
    <property type="entry name" value="METHYLTRANSFERASE N6AMT1"/>
    <property type="match status" value="1"/>
</dbReference>
<accession>A0AAV4CPG6</accession>
<dbReference type="Proteomes" id="UP000735302">
    <property type="component" value="Unassembled WGS sequence"/>
</dbReference>
<feature type="non-terminal residue" evidence="5">
    <location>
        <position position="1"/>
    </location>
</feature>
<keyword evidence="6" id="KW-1185">Reference proteome</keyword>
<keyword evidence="1 5" id="KW-0489">Methyltransferase</keyword>
<evidence type="ECO:0000256" key="1">
    <source>
        <dbReference type="ARBA" id="ARBA00022603"/>
    </source>
</evidence>
<dbReference type="EMBL" id="BLXT01006834">
    <property type="protein sequence ID" value="GFO33788.1"/>
    <property type="molecule type" value="Genomic_DNA"/>
</dbReference>
<feature type="domain" description="Methyltransferase" evidence="4">
    <location>
        <begin position="5"/>
        <end position="59"/>
    </location>
</feature>
<keyword evidence="2" id="KW-0808">Transferase</keyword>
<evidence type="ECO:0000313" key="5">
    <source>
        <dbReference type="EMBL" id="GFO33788.1"/>
    </source>
</evidence>
<evidence type="ECO:0000256" key="2">
    <source>
        <dbReference type="ARBA" id="ARBA00022679"/>
    </source>
</evidence>
<dbReference type="InterPro" id="IPR052190">
    <property type="entry name" value="Euk-Arch_PrmC-MTase"/>
</dbReference>
<dbReference type="PANTHER" id="PTHR45875:SF1">
    <property type="entry name" value="METHYLTRANSFERASE N6AMT1"/>
    <property type="match status" value="1"/>
</dbReference>
<dbReference type="InterPro" id="IPR041698">
    <property type="entry name" value="Methyltransf_25"/>
</dbReference>